<evidence type="ECO:0000256" key="2">
    <source>
        <dbReference type="ARBA" id="ARBA00022525"/>
    </source>
</evidence>
<dbReference type="Gene3D" id="1.10.246.10">
    <property type="match status" value="3"/>
</dbReference>
<dbReference type="InterPro" id="IPR042307">
    <property type="entry name" value="Reeler_sf"/>
</dbReference>
<reference evidence="7" key="1">
    <citation type="submission" date="2025-08" db="UniProtKB">
        <authorList>
            <consortium name="RefSeq"/>
        </authorList>
    </citation>
    <scope>IDENTIFICATION</scope>
    <source>
        <tissue evidence="7">Gonad</tissue>
    </source>
</reference>
<evidence type="ECO:0000313" key="6">
    <source>
        <dbReference type="Proteomes" id="UP000515135"/>
    </source>
</evidence>
<dbReference type="Proteomes" id="UP000515135">
    <property type="component" value="Unplaced"/>
</dbReference>
<evidence type="ECO:0000256" key="1">
    <source>
        <dbReference type="ARBA" id="ARBA00004613"/>
    </source>
</evidence>
<dbReference type="GO" id="GO:0005615">
    <property type="term" value="C:extracellular space"/>
    <property type="evidence" value="ECO:0007669"/>
    <property type="project" value="InterPro"/>
</dbReference>
<feature type="region of interest" description="Disordered" evidence="4">
    <location>
        <begin position="513"/>
        <end position="552"/>
    </location>
</feature>
<feature type="compositionally biased region" description="Acidic residues" evidence="4">
    <location>
        <begin position="513"/>
        <end position="547"/>
    </location>
</feature>
<feature type="region of interest" description="Disordered" evidence="4">
    <location>
        <begin position="118"/>
        <end position="149"/>
    </location>
</feature>
<feature type="compositionally biased region" description="Acidic residues" evidence="4">
    <location>
        <begin position="118"/>
        <end position="148"/>
    </location>
</feature>
<dbReference type="Gene3D" id="2.60.40.4060">
    <property type="entry name" value="Reeler domain"/>
    <property type="match status" value="1"/>
</dbReference>
<evidence type="ECO:0000313" key="7">
    <source>
        <dbReference type="RefSeq" id="XP_019634087.1"/>
    </source>
</evidence>
<organism evidence="6 7">
    <name type="scientific">Branchiostoma belcheri</name>
    <name type="common">Amphioxus</name>
    <dbReference type="NCBI Taxonomy" id="7741"/>
    <lineage>
        <taxon>Eukaryota</taxon>
        <taxon>Metazoa</taxon>
        <taxon>Chordata</taxon>
        <taxon>Cephalochordata</taxon>
        <taxon>Leptocardii</taxon>
        <taxon>Amphioxiformes</taxon>
        <taxon>Branchiostomatidae</taxon>
        <taxon>Branchiostoma</taxon>
    </lineage>
</organism>
<dbReference type="OrthoDB" id="10334967at2759"/>
<evidence type="ECO:0000256" key="4">
    <source>
        <dbReference type="SAM" id="MobiDB-lite"/>
    </source>
</evidence>
<dbReference type="InterPro" id="IPR002861">
    <property type="entry name" value="Reeler_dom"/>
</dbReference>
<proteinExistence type="predicted"/>
<dbReference type="KEGG" id="bbel:109477331"/>
<evidence type="ECO:0000259" key="5">
    <source>
        <dbReference type="PROSITE" id="PS51019"/>
    </source>
</evidence>
<feature type="domain" description="Reelin" evidence="5">
    <location>
        <begin position="1"/>
        <end position="113"/>
    </location>
</feature>
<dbReference type="SUPFAM" id="SSF48552">
    <property type="entry name" value="Serum albumin-like"/>
    <property type="match status" value="3"/>
</dbReference>
<evidence type="ECO:0000256" key="3">
    <source>
        <dbReference type="ARBA" id="ARBA00022737"/>
    </source>
</evidence>
<keyword evidence="3" id="KW-0677">Repeat</keyword>
<dbReference type="AlphaFoldDB" id="A0A6P4ZT07"/>
<keyword evidence="2" id="KW-0964">Secreted</keyword>
<comment type="subcellular location">
    <subcellularLocation>
        <location evidence="1">Secreted</location>
    </subcellularLocation>
</comment>
<dbReference type="PROSITE" id="PS51019">
    <property type="entry name" value="REELIN"/>
    <property type="match status" value="1"/>
</dbReference>
<sequence length="804" mass="91873">MSISLKANDNSRPITNFHVSIQSPDECGAGKIAHGIRGEEAPIKQDGVTVTTKVNVDWTKVPLRWRTPSCGCVTIRATVWESDSVYHQDEGVEGPLTRTLCIVVPDTESETVDSLDVEDEVASETEVEEAEVQGEDIDEDEEDEDPEEVFWRSPSVPKVKKTGSCRGQDCPLHPVFIAPRGSDTELVDEVCLLLQNKPVNQEDMPASLTNRIQSLEVCCEMEGETRSTCINDLRSENVKDICEVSTKYTPHGRYGLSHPCCTGNSDERLECFDQERNGGFDSTLHSVNRTEELVRFHMTMKKIARLPYMPRMDASIVQRKCEWILSRKDDARTPHQFMKGYYKSQMMKYEVCCMKESQEDRISCVEELLRQKVDNYCVDRSLDREDPTNPRALEPINPCCHQPRSERYECFHQIANSSWSGKNSSRTCYKFLIKNYRTARQVWLDNIKPVLSSEEHGVLVSNKLWCMSEGKKSRSVPWFIAYSKFMAPRGGNTVAVDNICDITMATLTGEEPDLEDVPAEVFEEEEEEEEEASSAEESSEESSEEEGYGGKSRWMMMKKMKKMIAKAPEEMRPRLMMKMKRMMMKKKMAGKMENMRELWTQRRDQLQACCIHDDRETCFNDLRSQHANEVCVHDEITVETKGAVPNPCCQLSGQERSECMDQLRSGPSDSQNDFTDVVAQFKTQRELRAQSQPEIMGCERVNMQVQGSCYCQKMNIYKKHKSSDSKSGYAGKSAYAGEYIQNIMTYVWSPIDMSVSKMGKDLKTCCQSETEEEQNNCFMQTRTEQVNSYCQQLQVRGRGGWMEG</sequence>
<gene>
    <name evidence="7" type="primary">LOC109477331</name>
</gene>
<protein>
    <submittedName>
        <fullName evidence="7">Uncharacterized protein LOC109477331</fullName>
    </submittedName>
</protein>
<dbReference type="RefSeq" id="XP_019634087.1">
    <property type="nucleotide sequence ID" value="XM_019778528.1"/>
</dbReference>
<accession>A0A6P4ZT07</accession>
<dbReference type="GeneID" id="109477331"/>
<dbReference type="InterPro" id="IPR020858">
    <property type="entry name" value="Serum_albumin-like"/>
</dbReference>
<name>A0A6P4ZT07_BRABE</name>
<keyword evidence="6" id="KW-1185">Reference proteome</keyword>